<comment type="cofactor">
    <cofactor evidence="9">
        <name>Zn(2+)</name>
        <dbReference type="ChEBI" id="CHEBI:29105"/>
    </cofactor>
    <text evidence="9">Binds 1 zinc ion per subunit.</text>
</comment>
<dbReference type="EMBL" id="SWFT01000067">
    <property type="protein sequence ID" value="KAA8903474.1"/>
    <property type="molecule type" value="Genomic_DNA"/>
</dbReference>
<dbReference type="GeneID" id="54781011"/>
<dbReference type="Gene3D" id="1.50.10.20">
    <property type="match status" value="1"/>
</dbReference>
<comment type="caution">
    <text evidence="12">The sequence shown here is derived from an EMBL/GenBank/DDBJ whole genome shotgun (WGS) entry which is preliminary data.</text>
</comment>
<feature type="compositionally biased region" description="Basic and acidic residues" evidence="10">
    <location>
        <begin position="1"/>
        <end position="10"/>
    </location>
</feature>
<dbReference type="Pfam" id="PF00432">
    <property type="entry name" value="Prenyltrans"/>
    <property type="match status" value="1"/>
</dbReference>
<keyword evidence="8 9" id="KW-0862">Zinc</keyword>
<dbReference type="PANTHER" id="PTHR11774">
    <property type="entry name" value="GERANYLGERANYL TRANSFERASE TYPE BETA SUBUNIT"/>
    <property type="match status" value="1"/>
</dbReference>
<sequence>MENQKRRSETAPDASAKANDDDEWVSTDDAIEGALGLDDDPSKLNSDNWFEPTAPLMEASTYHSETTQLQQDTEEVVIESYNEHPSMEFLYERHVQYVSLCLTRPMPSAYTMLDANHSWMVYWLVNSFHVIKHRDSELSKELAPDDDVIANATEAWINDDGKGGIGGGVGQIGHMASTYAGVLSLVLTRRFDILERIRTGLYEWVMSLKNPNGSFKMHHNGEADTRSTYCALVVATLLNIVTDEFLVGVEAWLDQCQTFEGGFAGVPGTEAHGGYTYCALASYFLLHKEPTFKGLDVPNLTRWLVSRQFQLEGGLSGRTNKLVDACYSFWVGAAIPLIEIATKTEQLFNRYALKSYLLRVAQNSRGGFKDKPGKSVDFYHTNYSLMGLSMCEYLTKLKTDDANELMAFRFHHEPLADDVHTEATNPVFGLPEVFVSDCRGHFQQLDGH</sequence>
<protein>
    <recommendedName>
        <fullName evidence="3 9">Protein farnesyltransferase subunit beta</fullName>
        <shortName evidence="9">FTase-beta</shortName>
        <ecNumber evidence="2 9">2.5.1.58</ecNumber>
    </recommendedName>
</protein>
<evidence type="ECO:0000256" key="8">
    <source>
        <dbReference type="ARBA" id="ARBA00022833"/>
    </source>
</evidence>
<evidence type="ECO:0000313" key="13">
    <source>
        <dbReference type="Proteomes" id="UP000449547"/>
    </source>
</evidence>
<dbReference type="GO" id="GO:0097354">
    <property type="term" value="P:prenylation"/>
    <property type="evidence" value="ECO:0007669"/>
    <property type="project" value="UniProtKB-UniRule"/>
</dbReference>
<evidence type="ECO:0000256" key="4">
    <source>
        <dbReference type="ARBA" id="ARBA00022602"/>
    </source>
</evidence>
<keyword evidence="7" id="KW-0677">Repeat</keyword>
<name>A0A642UQP6_DIURU</name>
<dbReference type="PANTHER" id="PTHR11774:SF6">
    <property type="entry name" value="PROTEIN FARNESYLTRANSFERASE SUBUNIT BETA"/>
    <property type="match status" value="1"/>
</dbReference>
<dbReference type="InterPro" id="IPR026872">
    <property type="entry name" value="FTB"/>
</dbReference>
<dbReference type="GO" id="GO:0008270">
    <property type="term" value="F:zinc ion binding"/>
    <property type="evidence" value="ECO:0007669"/>
    <property type="project" value="UniProtKB-UniRule"/>
</dbReference>
<evidence type="ECO:0000256" key="10">
    <source>
        <dbReference type="SAM" id="MobiDB-lite"/>
    </source>
</evidence>
<keyword evidence="6 9" id="KW-0479">Metal-binding</keyword>
<reference evidence="12 13" key="1">
    <citation type="submission" date="2019-07" db="EMBL/GenBank/DDBJ databases">
        <title>Genome assembly of two rare yeast pathogens: Diutina rugosa and Trichomonascus ciferrii.</title>
        <authorList>
            <person name="Mixao V."/>
            <person name="Saus E."/>
            <person name="Hansen A."/>
            <person name="Lass-Flor C."/>
            <person name="Gabaldon T."/>
        </authorList>
    </citation>
    <scope>NUCLEOTIDE SEQUENCE [LARGE SCALE GENOMIC DNA]</scope>
    <source>
        <strain evidence="12 13">CBS 613</strain>
    </source>
</reference>
<feature type="compositionally biased region" description="Acidic residues" evidence="10">
    <location>
        <begin position="20"/>
        <end position="31"/>
    </location>
</feature>
<comment type="similarity">
    <text evidence="1 9">Belongs to the protein prenyltransferase subunit beta family.</text>
</comment>
<evidence type="ECO:0000256" key="6">
    <source>
        <dbReference type="ARBA" id="ARBA00022723"/>
    </source>
</evidence>
<dbReference type="RefSeq" id="XP_034012776.1">
    <property type="nucleotide sequence ID" value="XM_034155003.1"/>
</dbReference>
<dbReference type="InterPro" id="IPR045089">
    <property type="entry name" value="PGGT1B-like"/>
</dbReference>
<feature type="region of interest" description="Disordered" evidence="10">
    <location>
        <begin position="1"/>
        <end position="44"/>
    </location>
</feature>
<dbReference type="Proteomes" id="UP000449547">
    <property type="component" value="Unassembled WGS sequence"/>
</dbReference>
<dbReference type="CDD" id="cd02893">
    <property type="entry name" value="FTase"/>
    <property type="match status" value="1"/>
</dbReference>
<evidence type="ECO:0000256" key="7">
    <source>
        <dbReference type="ARBA" id="ARBA00022737"/>
    </source>
</evidence>
<evidence type="ECO:0000256" key="9">
    <source>
        <dbReference type="RuleBase" id="RU365056"/>
    </source>
</evidence>
<evidence type="ECO:0000256" key="3">
    <source>
        <dbReference type="ARBA" id="ARBA00015798"/>
    </source>
</evidence>
<comment type="catalytic activity">
    <reaction evidence="9">
        <text>L-cysteinyl-[protein] + (2E,6E)-farnesyl diphosphate = S-(2E,6E)-farnesyl-L-cysteinyl-[protein] + diphosphate</text>
        <dbReference type="Rhea" id="RHEA:13345"/>
        <dbReference type="Rhea" id="RHEA-COMP:10131"/>
        <dbReference type="Rhea" id="RHEA-COMP:11535"/>
        <dbReference type="ChEBI" id="CHEBI:29950"/>
        <dbReference type="ChEBI" id="CHEBI:33019"/>
        <dbReference type="ChEBI" id="CHEBI:86019"/>
        <dbReference type="ChEBI" id="CHEBI:175763"/>
    </reaction>
</comment>
<keyword evidence="4 9" id="KW-0637">Prenyltransferase</keyword>
<gene>
    <name evidence="12" type="ORF">DIURU_002360</name>
</gene>
<dbReference type="OrthoDB" id="10261146at2759"/>
<comment type="subunit">
    <text evidence="9">Heterodimer of an alpha and a beta subunit.</text>
</comment>
<dbReference type="SUPFAM" id="SSF48239">
    <property type="entry name" value="Terpenoid cyclases/Protein prenyltransferases"/>
    <property type="match status" value="1"/>
</dbReference>
<evidence type="ECO:0000256" key="1">
    <source>
        <dbReference type="ARBA" id="ARBA00010497"/>
    </source>
</evidence>
<dbReference type="AlphaFoldDB" id="A0A642UQP6"/>
<dbReference type="InterPro" id="IPR008930">
    <property type="entry name" value="Terpenoid_cyclase/PrenylTrfase"/>
</dbReference>
<keyword evidence="5 9" id="KW-0808">Transferase</keyword>
<feature type="domain" description="Prenyltransferase alpha-alpha toroid" evidence="11">
    <location>
        <begin position="90"/>
        <end position="399"/>
    </location>
</feature>
<evidence type="ECO:0000313" key="12">
    <source>
        <dbReference type="EMBL" id="KAA8903474.1"/>
    </source>
</evidence>
<dbReference type="OMA" id="WCIYWIL"/>
<comment type="function">
    <text evidence="9">Catalyzes the transfer of a farnesyl moiety from farnesyl diphosphate to a cysteine at the fourth position from the C-terminus of several proteins. The beta subunit is responsible for peptide-binding.</text>
</comment>
<proteinExistence type="inferred from homology"/>
<evidence type="ECO:0000259" key="11">
    <source>
        <dbReference type="Pfam" id="PF00432"/>
    </source>
</evidence>
<dbReference type="VEuPathDB" id="FungiDB:DIURU_002360"/>
<dbReference type="EC" id="2.5.1.58" evidence="2 9"/>
<dbReference type="GO" id="GO:0005965">
    <property type="term" value="C:protein farnesyltransferase complex"/>
    <property type="evidence" value="ECO:0007669"/>
    <property type="project" value="UniProtKB-UniRule"/>
</dbReference>
<dbReference type="GO" id="GO:0004660">
    <property type="term" value="F:protein farnesyltransferase activity"/>
    <property type="evidence" value="ECO:0007669"/>
    <property type="project" value="UniProtKB-UniRule"/>
</dbReference>
<organism evidence="12 13">
    <name type="scientific">Diutina rugosa</name>
    <name type="common">Yeast</name>
    <name type="synonym">Candida rugosa</name>
    <dbReference type="NCBI Taxonomy" id="5481"/>
    <lineage>
        <taxon>Eukaryota</taxon>
        <taxon>Fungi</taxon>
        <taxon>Dikarya</taxon>
        <taxon>Ascomycota</taxon>
        <taxon>Saccharomycotina</taxon>
        <taxon>Pichiomycetes</taxon>
        <taxon>Debaryomycetaceae</taxon>
        <taxon>Diutina</taxon>
    </lineage>
</organism>
<accession>A0A642UQP6</accession>
<evidence type="ECO:0000256" key="2">
    <source>
        <dbReference type="ARBA" id="ARBA00012702"/>
    </source>
</evidence>
<dbReference type="InterPro" id="IPR001330">
    <property type="entry name" value="Prenyltrans"/>
</dbReference>
<keyword evidence="13" id="KW-1185">Reference proteome</keyword>
<evidence type="ECO:0000256" key="5">
    <source>
        <dbReference type="ARBA" id="ARBA00022679"/>
    </source>
</evidence>